<dbReference type="Pfam" id="PF05860">
    <property type="entry name" value="TPS"/>
    <property type="match status" value="1"/>
</dbReference>
<proteinExistence type="inferred from homology"/>
<comment type="subcellular location">
    <subcellularLocation>
        <location evidence="1">Target cell</location>
        <location evidence="1">Target cell cytoplasm</location>
    </subcellularLocation>
</comment>
<evidence type="ECO:0000313" key="11">
    <source>
        <dbReference type="Proteomes" id="UP000195814"/>
    </source>
</evidence>
<evidence type="ECO:0000256" key="4">
    <source>
        <dbReference type="ARBA" id="ARBA00023026"/>
    </source>
</evidence>
<dbReference type="InterPro" id="IPR010069">
    <property type="entry name" value="CdiA_FHA1_rpt"/>
</dbReference>
<dbReference type="KEGG" id="tci:A7K98_15160"/>
<reference evidence="10 11" key="1">
    <citation type="submission" date="2016-05" db="EMBL/GenBank/DDBJ databases">
        <title>Complete genome sequence of two 2,5-diketo-D-glunonic acid producing strain Tatumella citrea.</title>
        <authorList>
            <person name="Duan C."/>
            <person name="Yang J."/>
            <person name="Yang S."/>
        </authorList>
    </citation>
    <scope>NUCLEOTIDE SEQUENCE [LARGE SCALE GENOMIC DNA]</scope>
    <source>
        <strain evidence="9 10">ATCC 39140</strain>
        <strain evidence="8 11">DSM 13699</strain>
    </source>
</reference>
<dbReference type="SMART" id="SM00912">
    <property type="entry name" value="Haemagg_act"/>
    <property type="match status" value="1"/>
</dbReference>
<dbReference type="NCBIfam" id="TIGR01901">
    <property type="entry name" value="adhes_NPXG"/>
    <property type="match status" value="1"/>
</dbReference>
<dbReference type="InterPro" id="IPR024973">
    <property type="entry name" value="ESPR"/>
</dbReference>
<dbReference type="InterPro" id="IPR011050">
    <property type="entry name" value="Pectin_lyase_fold/virulence"/>
</dbReference>
<dbReference type="SUPFAM" id="SSF51126">
    <property type="entry name" value="Pectin lyase-like"/>
    <property type="match status" value="1"/>
</dbReference>
<dbReference type="Proteomes" id="UP000195729">
    <property type="component" value="Chromosome"/>
</dbReference>
<evidence type="ECO:0000256" key="1">
    <source>
        <dbReference type="ARBA" id="ARBA00004219"/>
    </source>
</evidence>
<accession>A0A1Y0LA86</accession>
<dbReference type="InterPro" id="IPR025157">
    <property type="entry name" value="Hemagglutinin_rpt"/>
</dbReference>
<gene>
    <name evidence="8" type="ORF">A7K98_15160</name>
    <name evidence="9" type="ORF">A7K99_15145</name>
</gene>
<dbReference type="EMBL" id="CP015579">
    <property type="protein sequence ID" value="ARU94971.1"/>
    <property type="molecule type" value="Genomic_DNA"/>
</dbReference>
<dbReference type="InterPro" id="IPR008638">
    <property type="entry name" value="FhaB/CdiA-like_TPS"/>
</dbReference>
<dbReference type="Pfam" id="PF13332">
    <property type="entry name" value="Fil_haemagg_2"/>
    <property type="match status" value="4"/>
</dbReference>
<feature type="region of interest" description="Disordered" evidence="6">
    <location>
        <begin position="2049"/>
        <end position="2072"/>
    </location>
</feature>
<dbReference type="InterPro" id="IPR008619">
    <property type="entry name" value="Filamentous_hemagglutn_rpt"/>
</dbReference>
<evidence type="ECO:0000259" key="7">
    <source>
        <dbReference type="SMART" id="SM00912"/>
    </source>
</evidence>
<dbReference type="Pfam" id="PF04829">
    <property type="entry name" value="PT-VENN"/>
    <property type="match status" value="1"/>
</dbReference>
<keyword evidence="2" id="KW-0800">Toxin</keyword>
<evidence type="ECO:0000256" key="6">
    <source>
        <dbReference type="SAM" id="MobiDB-lite"/>
    </source>
</evidence>
<feature type="compositionally biased region" description="Low complexity" evidence="6">
    <location>
        <begin position="2049"/>
        <end position="2068"/>
    </location>
</feature>
<name>A0A1Y0LA86_TATCI</name>
<dbReference type="EMBL" id="CP015581">
    <property type="protein sequence ID" value="ARU99009.1"/>
    <property type="molecule type" value="Genomic_DNA"/>
</dbReference>
<dbReference type="Proteomes" id="UP000195814">
    <property type="component" value="Chromosome"/>
</dbReference>
<evidence type="ECO:0000313" key="10">
    <source>
        <dbReference type="Proteomes" id="UP000195729"/>
    </source>
</evidence>
<dbReference type="OrthoDB" id="2664633at2"/>
<feature type="domain" description="Filamentous haemagglutinin FhaB/tRNA nuclease CdiA-like TPS" evidence="7">
    <location>
        <begin position="88"/>
        <end position="208"/>
    </location>
</feature>
<evidence type="ECO:0000256" key="5">
    <source>
        <dbReference type="ARBA" id="ARBA00024043"/>
    </source>
</evidence>
<dbReference type="GO" id="GO:0090729">
    <property type="term" value="F:toxin activity"/>
    <property type="evidence" value="ECO:0007669"/>
    <property type="project" value="UniProtKB-KW"/>
</dbReference>
<dbReference type="Pfam" id="PF13018">
    <property type="entry name" value="ESPR"/>
    <property type="match status" value="1"/>
</dbReference>
<evidence type="ECO:0000313" key="8">
    <source>
        <dbReference type="EMBL" id="ARU94971.1"/>
    </source>
</evidence>
<keyword evidence="10" id="KW-1185">Reference proteome</keyword>
<keyword evidence="3" id="KW-1266">Target cell cytoplasm</keyword>
<dbReference type="Gene3D" id="2.160.20.10">
    <property type="entry name" value="Single-stranded right-handed beta-helix, Pectin lyase-like"/>
    <property type="match status" value="1"/>
</dbReference>
<evidence type="ECO:0000256" key="2">
    <source>
        <dbReference type="ARBA" id="ARBA00022656"/>
    </source>
</evidence>
<feature type="region of interest" description="Disordered" evidence="6">
    <location>
        <begin position="1325"/>
        <end position="1347"/>
    </location>
</feature>
<comment type="similarity">
    <text evidence="5">In the N-terminal section; belongs to the CdiA toxin family.</text>
</comment>
<evidence type="ECO:0000256" key="3">
    <source>
        <dbReference type="ARBA" id="ARBA00022913"/>
    </source>
</evidence>
<keyword evidence="4" id="KW-0843">Virulence</keyword>
<dbReference type="InterPro" id="IPR012334">
    <property type="entry name" value="Pectin_lyas_fold"/>
</dbReference>
<organism evidence="8 11">
    <name type="scientific">Tatumella citrea</name>
    <name type="common">Pantoea citrea</name>
    <dbReference type="NCBI Taxonomy" id="53336"/>
    <lineage>
        <taxon>Bacteria</taxon>
        <taxon>Pseudomonadati</taxon>
        <taxon>Pseudomonadota</taxon>
        <taxon>Gammaproteobacteria</taxon>
        <taxon>Enterobacterales</taxon>
        <taxon>Erwiniaceae</taxon>
        <taxon>Tatumella</taxon>
    </lineage>
</organism>
<sequence length="2810" mass="287104">MNKNLYRIVFNQARGLLMVVADIAGAGRAGASASRSGTVHPFSQLTGKVHGICFAMLLALGAVQPVQAGIVADSRAPGGQQPTIINSANGIPQINIQPPGAGGVSHNKYSQFNVDSKGAILNNSHNNVQTQLGGMVAGNPNLAKGEARIILNEVNSRDPSQLNGFVEIAGRKAQVVIANPSGITCNGCGFINANRATLTTGQVQINNGQISGYDVNQGEIVVTGAGMDSRQQDSTDLIARAVKINAGVWASQLKVTAGRNVVDAAHDVVAAKTADGSVSPGIAIDVAALGGMYANKIRLMGTETGVGVHNAGNIGASAGDVVVNADGSISNSGYITATNNLQLTTGGYLDNQGHLYASANTTVSSRGTLTNRGVIAAQNNTTVSAAGINSNKTSVFAAGMGSDGALAAAGDLSLTSQGKLTVNGKNSAAGRLTVQGAVLDFSDSQTYGNNVSIQATTGDISTSGATLSASQKFTARTSGTLNNNDGKISAGQLTINADKLSNRNGLVQQLSSNDLMFSFAGGIDNSAGTLASNSNNFRLTTAVLNNQQGLVAHYGNGSLDVLTGQMTGTEGTLLSQGALGLSASQLLLDNATTRADRITLTADFFSHQSGNLVQTGSGDMSVTVSGALNNQSGSLAANGNINLQADHLNNQNGKLTAAQQGSLHITTFSLLNNQQGSLAAAGKVWLQSRGLNNDHGLLQSGSDMQLDMQNGLLSNRYGTTNGGIISQGTLLLSSGALDNTRGYIGASGGTLATAELNNFNGSLISNKDLALTTQGAFNNQHGLLQAGSSMVVNTSGDELINTQGQIGAGQSLNLLSGTVLNRSGQIRSSGTAQINTQDQTLDNSRGIISVAADAQLNTGSLNNTEGQIQVVGTVAINAIKGLITNTHGLIRSGANLAITALQLINRDTQADNTGIEGTSVTLDSGNFDNARGILRATDLLEITGTQHLDNSEGLLSSSAKLNIHGGDTLSFINTSGTLIAGKKLNLTAGSLTGDGSVLSQGAMALVLQQAYFNQGQVVANGDMNLSLGNQSLTNQGVIKAGGVLTLHADSLDNQQPAEISAGENHLLLTNDLTNRGLLDGGLTHVVASNLTNTGTGRLYGDHIALQTATLNNLAENGSAATIAARDQLDIGAAEINNLDHGLIYSAGNAAIGGALDNNWRATGQASVFNNHSATLESAGDMTLNVGQLNNINDHLVTQVVVVEKSYHNEAVLKGAVNRFDWADIDTSYKNKYKVQDAIMPDGTRNNNFYQYIYTRTITETQVVASDPGQLIAGGNLTINSDQVNNHDSRIVAGGLLGGIINQLNNIATAGQRVITDIGSQIHWYAKKSGGGPGGTKTSQGKDHSSYTPTATIRTIDLQTMDWQGNSQASGSGFTVAGRNTAGDSTAIVDAANITADSGLMPVTPPSGQIVDVIPPGDDNTVIRLISPVITLPDNSLFHVQPEVDARYLIETDPRFTQQKKWLGSDYMQNALANDPNALLKRLGDGYYEQQLIKQQVLNLTGNRYLTGYSNDEDQYQALMNAGVAFGQQFSLALGVALTPQQMALLTSDMVWLVKKEITLADGTVQSVLVPQVYARVQQGDLDGSGALLSGNNIALNVSHDLTNSGHISGREVTQLTADNLNNSGFIGANQLALRAVTDINNIGGTLQAGDRLTAIAGRDFNSSSTLGGSVGNITFDRPAGIYVQNDKGQLSLQAVHDINLTASQISNTGAGSQTQLSAGNDLNLGTVTTTHSEKGDWGGGNNRSLTQSFENGTQINGSGDVSLVAGHDLNARAASVNAQDGLNVVAGNDLTITYGNDSYHLTENSHQTSSGLLSKKSITTHDEIQSQTAAGSAFSGNVIAMQAGHDLTVTGSSIAGTQDVGLTAGNNLTISTAEETRKEVHQYQEKKSGFSGTGGVGFSVGSSSLKITDDGQSLSSMGSTVGSTQGNVNLTAGNQLTVKGSDVLAGKDLNLTGKEVNILATDNQSSQTHTVEQKQSGLTLALSGTAGSAINAAVSGANEASKQSNDRLAALQGMKSALSGVQAAQSVSLAEAGGSEGSLVGINLSYGSQSSKSTQTSTQSQSQGSTLTAGNNLTLNATGTDISVQGSQLQAGKEVSLNAARDVNLFSGLNSQTLEGKNESHGSSVGAGINFGQGSGGVTVSASVNKGKGSETGNGISHNETTINAGNHLTINSGRDTTLSGAQVSGKKVTLDVGRHLTLTSEQDTDNYDSTQKNISAGASAGMGGGASVNLSRDNMHSTYQSVQEQTGIFAGNGGFDISVGEHTQLNGAVIGSTADGSLNALDTGTLGFIDIKNSAEYKVEHQSVGASTGGSAGGQFLGNMASNLLVGFNGSDSDSSVTHSAVSEGAIKIRDKDNQQQNLDDLSRDVEHANQTLSPIFDKEKEQNRLREAQLIGEIGSQIGDIARTQGQIEATRAGKAELAAKGVKEPGINATKEERAAYDKALKETSGYKNAQQQWGTGSAIQQGIQAVTAAVQGLAGGDLAKAIAGGSSPYLAEVIHNMTTDASGKVNTEANLMAHAVLGAVVAQINGNSALAGAAGATTGEFIAQQLYPGVNRKDLSEEQRQTISALGTLAAGLAGGIAGDSTADAVAGAQAGKNSSNNNNLGGLGSYGQAAASLGSSMIEAGATAEEINAALSKNAKGDLPANQNPATGLLTAWGAGMTTVVAPVLLPTTATAGSVIAAGAIGGSANVFNQLNNGDPFSATDALIATGVSALTQGKGFWFTEAASITGAYAGAKLQGKDTLPVVAGAVIGTVIGAGGGKAVEVGNKYFPIVSDKTAGIAGAIGGSVISETTGSKVEDKLKNAGDKK</sequence>
<dbReference type="GO" id="GO:0003824">
    <property type="term" value="F:catalytic activity"/>
    <property type="evidence" value="ECO:0007669"/>
    <property type="project" value="UniProtKB-ARBA"/>
</dbReference>
<evidence type="ECO:0000313" key="9">
    <source>
        <dbReference type="EMBL" id="ARU99009.1"/>
    </source>
</evidence>
<protein>
    <submittedName>
        <fullName evidence="8">Adhesin</fullName>
    </submittedName>
</protein>
<dbReference type="NCBIfam" id="TIGR01731">
    <property type="entry name" value="fil_hemag_20aa"/>
    <property type="match status" value="22"/>
</dbReference>
<dbReference type="RefSeq" id="WP_087489337.1">
    <property type="nucleotide sequence ID" value="NZ_CP015579.1"/>
</dbReference>
<dbReference type="InterPro" id="IPR006914">
    <property type="entry name" value="VENN_dom"/>
</dbReference>
<dbReference type="Pfam" id="PF05594">
    <property type="entry name" value="Fil_haemagg"/>
    <property type="match status" value="11"/>
</dbReference>